<dbReference type="InterPro" id="IPR004045">
    <property type="entry name" value="Glutathione_S-Trfase_N"/>
</dbReference>
<feature type="domain" description="GST N-terminal" evidence="1">
    <location>
        <begin position="19"/>
        <end position="102"/>
    </location>
</feature>
<dbReference type="Proteomes" id="UP001268036">
    <property type="component" value="Unassembled WGS sequence"/>
</dbReference>
<dbReference type="AlphaFoldDB" id="A0AAJ2BIF0"/>
<name>A0AAJ2BIF0_9PSED</name>
<dbReference type="CDD" id="cd03205">
    <property type="entry name" value="GST_C_6"/>
    <property type="match status" value="1"/>
</dbReference>
<evidence type="ECO:0000313" key="3">
    <source>
        <dbReference type="Proteomes" id="UP001268036"/>
    </source>
</evidence>
<reference evidence="2" key="1">
    <citation type="submission" date="2023-08" db="EMBL/GenBank/DDBJ databases">
        <title>Functional and genomic diversity of the sorghum phyllosphere microbiome.</title>
        <authorList>
            <person name="Shade A."/>
        </authorList>
    </citation>
    <scope>NUCLEOTIDE SEQUENCE</scope>
    <source>
        <strain evidence="2">SORGH_AS_0201</strain>
    </source>
</reference>
<dbReference type="GO" id="GO:0005737">
    <property type="term" value="C:cytoplasm"/>
    <property type="evidence" value="ECO:0007669"/>
    <property type="project" value="TreeGrafter"/>
</dbReference>
<dbReference type="Gene3D" id="3.40.30.10">
    <property type="entry name" value="Glutaredoxin"/>
    <property type="match status" value="1"/>
</dbReference>
<accession>A0AAJ2BIF0</accession>
<dbReference type="InterPro" id="IPR036249">
    <property type="entry name" value="Thioredoxin-like_sf"/>
</dbReference>
<dbReference type="Pfam" id="PF13417">
    <property type="entry name" value="GST_N_3"/>
    <property type="match status" value="1"/>
</dbReference>
<dbReference type="PROSITE" id="PS50404">
    <property type="entry name" value="GST_NTER"/>
    <property type="match status" value="1"/>
</dbReference>
<protein>
    <submittedName>
        <fullName evidence="2">Glutathione S-transferase</fullName>
    </submittedName>
</protein>
<evidence type="ECO:0000259" key="1">
    <source>
        <dbReference type="PROSITE" id="PS50404"/>
    </source>
</evidence>
<dbReference type="Gene3D" id="1.20.1050.10">
    <property type="match status" value="1"/>
</dbReference>
<organism evidence="2 3">
    <name type="scientific">Pseudomonas oryzihabitans</name>
    <dbReference type="NCBI Taxonomy" id="47885"/>
    <lineage>
        <taxon>Bacteria</taxon>
        <taxon>Pseudomonadati</taxon>
        <taxon>Pseudomonadota</taxon>
        <taxon>Gammaproteobacteria</taxon>
        <taxon>Pseudomonadales</taxon>
        <taxon>Pseudomonadaceae</taxon>
        <taxon>Pseudomonas</taxon>
    </lineage>
</organism>
<evidence type="ECO:0000313" key="2">
    <source>
        <dbReference type="EMBL" id="MDR6234858.1"/>
    </source>
</evidence>
<comment type="caution">
    <text evidence="2">The sequence shown here is derived from an EMBL/GenBank/DDBJ whole genome shotgun (WGS) entry which is preliminary data.</text>
</comment>
<dbReference type="PANTHER" id="PTHR43968">
    <property type="match status" value="1"/>
</dbReference>
<dbReference type="SUPFAM" id="SSF47616">
    <property type="entry name" value="GST C-terminal domain-like"/>
    <property type="match status" value="1"/>
</dbReference>
<dbReference type="PANTHER" id="PTHR43968:SF6">
    <property type="entry name" value="GLUTATHIONE S-TRANSFERASE OMEGA"/>
    <property type="match status" value="1"/>
</dbReference>
<dbReference type="EMBL" id="JAVJAF010000001">
    <property type="protein sequence ID" value="MDR6234858.1"/>
    <property type="molecule type" value="Genomic_DNA"/>
</dbReference>
<dbReference type="InterPro" id="IPR050983">
    <property type="entry name" value="GST_Omega/HSP26"/>
</dbReference>
<dbReference type="InterPro" id="IPR036282">
    <property type="entry name" value="Glutathione-S-Trfase_C_sf"/>
</dbReference>
<sequence>MTGFAIGDAQSRYLESPAMSMILYHTPASPFGRKVVVMLHETDLIEQVEVEIVQQTPLNPNRDVLDTNPAGKIPALRLADGTCLHDSRVILDYLDTLHQRPPLIPRQGPERWRRLTLASLCDAMMEAAVQIRYESFMRPPGMQWKLWLDNQQEKIARALDYFERDAIAELEGEFDVACLGMACLLGYLDFRIPTWAWRSDCPRIAAWYARVSERPSLQATRP</sequence>
<dbReference type="SUPFAM" id="SSF52833">
    <property type="entry name" value="Thioredoxin-like"/>
    <property type="match status" value="1"/>
</dbReference>
<gene>
    <name evidence="2" type="ORF">QE440_002599</name>
</gene>
<proteinExistence type="predicted"/>
<dbReference type="Pfam" id="PF13410">
    <property type="entry name" value="GST_C_2"/>
    <property type="match status" value="1"/>
</dbReference>